<dbReference type="InterPro" id="IPR050232">
    <property type="entry name" value="FBL13/AtMIF1-like"/>
</dbReference>
<dbReference type="InterPro" id="IPR001810">
    <property type="entry name" value="F-box_dom"/>
</dbReference>
<comment type="caution">
    <text evidence="3">The sequence shown here is derived from an EMBL/GenBank/DDBJ whole genome shotgun (WGS) entry which is preliminary data.</text>
</comment>
<evidence type="ECO:0008006" key="5">
    <source>
        <dbReference type="Google" id="ProtNLM"/>
    </source>
</evidence>
<dbReference type="Gene3D" id="1.20.1280.50">
    <property type="match status" value="1"/>
</dbReference>
<dbReference type="SUPFAM" id="SSF52047">
    <property type="entry name" value="RNI-like"/>
    <property type="match status" value="1"/>
</dbReference>
<dbReference type="EMBL" id="JAJJMB010004060">
    <property type="protein sequence ID" value="KAI3944269.1"/>
    <property type="molecule type" value="Genomic_DNA"/>
</dbReference>
<keyword evidence="4" id="KW-1185">Reference proteome</keyword>
<dbReference type="SUPFAM" id="SSF81383">
    <property type="entry name" value="F-box domain"/>
    <property type="match status" value="1"/>
</dbReference>
<dbReference type="PANTHER" id="PTHR31900">
    <property type="entry name" value="F-BOX/RNI SUPERFAMILY PROTEIN-RELATED"/>
    <property type="match status" value="1"/>
</dbReference>
<dbReference type="Pfam" id="PF24758">
    <property type="entry name" value="LRR_At5g56370"/>
    <property type="match status" value="1"/>
</dbReference>
<accession>A0AAD4T6T1</accession>
<evidence type="ECO:0000259" key="2">
    <source>
        <dbReference type="Pfam" id="PF24758"/>
    </source>
</evidence>
<evidence type="ECO:0000313" key="4">
    <source>
        <dbReference type="Proteomes" id="UP001202328"/>
    </source>
</evidence>
<gene>
    <name evidence="3" type="ORF">MKW98_016499</name>
</gene>
<evidence type="ECO:0000259" key="1">
    <source>
        <dbReference type="Pfam" id="PF00646"/>
    </source>
</evidence>
<dbReference type="InterPro" id="IPR032675">
    <property type="entry name" value="LRR_dom_sf"/>
</dbReference>
<dbReference type="InterPro" id="IPR055411">
    <property type="entry name" value="LRR_FXL15/At3g58940/PEG3-like"/>
</dbReference>
<feature type="domain" description="F-box" evidence="1">
    <location>
        <begin position="23"/>
        <end position="61"/>
    </location>
</feature>
<dbReference type="Proteomes" id="UP001202328">
    <property type="component" value="Unassembled WGS sequence"/>
</dbReference>
<dbReference type="Pfam" id="PF00646">
    <property type="entry name" value="F-box"/>
    <property type="match status" value="1"/>
</dbReference>
<dbReference type="PANTHER" id="PTHR31900:SF32">
    <property type="entry name" value="F-BOX_RNI_FBD-LIKE DOMAIN PROTEIN"/>
    <property type="match status" value="1"/>
</dbReference>
<evidence type="ECO:0000313" key="3">
    <source>
        <dbReference type="EMBL" id="KAI3944269.1"/>
    </source>
</evidence>
<feature type="domain" description="F-box/LRR-repeat protein 15/At3g58940/PEG3-like LRR" evidence="2">
    <location>
        <begin position="121"/>
        <end position="248"/>
    </location>
</feature>
<proteinExistence type="predicted"/>
<sequence>MQGKSKSLCCSKYHEEEEEIDRISRLPDNLIHEILSFNHMKLAVQTCVLSKRWKNIWMSLPYITLALNSFLEDERYNPRDTMDRFVGFVDNVLEFRDDDSDIQNFNLGSVICDYASVETHNRWIIASVNRNVRNLAIVVAYSLNSPYQFPQQLLNCKTLKSMAIILGGRQFGDRCAHVILPRSMSLPQIEVLSLYGISISNVDLQRVFSSCPLMKKVTIQESDIQTDNQRNVIIEFHSLEAFKLIDNRHTHLGSSDHSLTYTTKISAPNVKSFTFAGSMTEDLSLENLSSLVDAHLDLRLRKEEADEIAETYFELPAEEMFAKRTMKFLRAVQKVQHLILSSGFLEVLLQASGALYHQPPQLCNLETLQLEIRFTRGCLRSIAYLLKISPVIMTLILVSEEANLPDVGNDWDAGLSSTCMFSHLKFVEISEVEGCDNELKFLRVSEDHFQYLNSGLIRVAKSNFGVASDPIAAEAKSMVEYLGSKPPAYRSSFCQRVAYCNGFAYVKPVTQFAGIKGLITVTTTSTGGQYLCDGFGFDSKVIVIFTTTASTIAKIATSNSQ</sequence>
<protein>
    <recommendedName>
        <fullName evidence="5">F-box domain-containing protein</fullName>
    </recommendedName>
</protein>
<dbReference type="CDD" id="cd22160">
    <property type="entry name" value="F-box_AtFBL13-like"/>
    <property type="match status" value="1"/>
</dbReference>
<dbReference type="InterPro" id="IPR053781">
    <property type="entry name" value="F-box_AtFBL13-like"/>
</dbReference>
<organism evidence="3 4">
    <name type="scientific">Papaver atlanticum</name>
    <dbReference type="NCBI Taxonomy" id="357466"/>
    <lineage>
        <taxon>Eukaryota</taxon>
        <taxon>Viridiplantae</taxon>
        <taxon>Streptophyta</taxon>
        <taxon>Embryophyta</taxon>
        <taxon>Tracheophyta</taxon>
        <taxon>Spermatophyta</taxon>
        <taxon>Magnoliopsida</taxon>
        <taxon>Ranunculales</taxon>
        <taxon>Papaveraceae</taxon>
        <taxon>Papaveroideae</taxon>
        <taxon>Papaver</taxon>
    </lineage>
</organism>
<dbReference type="Gene3D" id="3.80.10.10">
    <property type="entry name" value="Ribonuclease Inhibitor"/>
    <property type="match status" value="1"/>
</dbReference>
<dbReference type="InterPro" id="IPR036047">
    <property type="entry name" value="F-box-like_dom_sf"/>
</dbReference>
<name>A0AAD4T6T1_9MAGN</name>
<reference evidence="3" key="1">
    <citation type="submission" date="2022-04" db="EMBL/GenBank/DDBJ databases">
        <title>A functionally conserved STORR gene fusion in Papaver species that diverged 16.8 million years ago.</title>
        <authorList>
            <person name="Catania T."/>
        </authorList>
    </citation>
    <scope>NUCLEOTIDE SEQUENCE</scope>
    <source>
        <strain evidence="3">S-188037</strain>
    </source>
</reference>
<dbReference type="AlphaFoldDB" id="A0AAD4T6T1"/>